<name>A0AAU8DR66_9ACTN</name>
<dbReference type="RefSeq" id="WP_353650417.1">
    <property type="nucleotide sequence ID" value="NZ_CP159218.1"/>
</dbReference>
<dbReference type="GO" id="GO:0008168">
    <property type="term" value="F:methyltransferase activity"/>
    <property type="evidence" value="ECO:0007669"/>
    <property type="project" value="UniProtKB-KW"/>
</dbReference>
<dbReference type="InterPro" id="IPR029063">
    <property type="entry name" value="SAM-dependent_MTases_sf"/>
</dbReference>
<proteinExistence type="predicted"/>
<keyword evidence="1" id="KW-0808">Transferase</keyword>
<dbReference type="GO" id="GO:0032259">
    <property type="term" value="P:methylation"/>
    <property type="evidence" value="ECO:0007669"/>
    <property type="project" value="UniProtKB-KW"/>
</dbReference>
<dbReference type="Gene3D" id="3.40.50.150">
    <property type="entry name" value="Vaccinia Virus protein VP39"/>
    <property type="match status" value="1"/>
</dbReference>
<dbReference type="AlphaFoldDB" id="A0AAU8DR66"/>
<organism evidence="1">
    <name type="scientific">Nakamurella sp. A5-74</name>
    <dbReference type="NCBI Taxonomy" id="3158264"/>
    <lineage>
        <taxon>Bacteria</taxon>
        <taxon>Bacillati</taxon>
        <taxon>Actinomycetota</taxon>
        <taxon>Actinomycetes</taxon>
        <taxon>Nakamurellales</taxon>
        <taxon>Nakamurellaceae</taxon>
        <taxon>Nakamurella</taxon>
    </lineage>
</organism>
<protein>
    <submittedName>
        <fullName evidence="1">Methyltransferase</fullName>
    </submittedName>
</protein>
<keyword evidence="1" id="KW-0489">Methyltransferase</keyword>
<gene>
    <name evidence="1" type="ORF">ABLG96_05675</name>
</gene>
<evidence type="ECO:0000313" key="1">
    <source>
        <dbReference type="EMBL" id="XCG64805.1"/>
    </source>
</evidence>
<dbReference type="EMBL" id="CP159218">
    <property type="protein sequence ID" value="XCG64805.1"/>
    <property type="molecule type" value="Genomic_DNA"/>
</dbReference>
<reference evidence="1" key="1">
    <citation type="submission" date="2024-05" db="EMBL/GenBank/DDBJ databases">
        <authorList>
            <person name="Cai S.Y."/>
            <person name="Jin L.M."/>
            <person name="Li H.R."/>
        </authorList>
    </citation>
    <scope>NUCLEOTIDE SEQUENCE</scope>
    <source>
        <strain evidence="1">A5-74</strain>
    </source>
</reference>
<sequence>MTRHAGRASSQAHSAAFANIAAAMRPGTVLTQLVWQDSSRQEWHTAIRHALTGEPNAPSKPFAGSAFSMADPAEVNALLSGAGFIDVRLTEVREGVCYGPDVATALQALRSLGMTDRMLRDQDDSSADRALDRLRSLLDARDLNGVWFDSSAWLVTARRRS</sequence>
<accession>A0AAU8DR66</accession>